<keyword evidence="2" id="KW-1185">Reference proteome</keyword>
<dbReference type="Proteomes" id="UP001274830">
    <property type="component" value="Unassembled WGS sequence"/>
</dbReference>
<dbReference type="EMBL" id="JAUTXT010000076">
    <property type="protein sequence ID" value="KAK3669664.1"/>
    <property type="molecule type" value="Genomic_DNA"/>
</dbReference>
<dbReference type="AlphaFoldDB" id="A0AAE0TN20"/>
<sequence>MDLWQSKRPFATLMQPYQAYTFDDGAKGHETMPTQTTSGEYEQLLTWDFQPPNPQILAQAQPQPQGFHQQTIAPLLLSQIFASEPSLEPIQAQILSPQMQTQTVQVSSSL</sequence>
<accession>A0AAE0TN20</accession>
<reference evidence="1" key="1">
    <citation type="submission" date="2023-07" db="EMBL/GenBank/DDBJ databases">
        <title>Black Yeasts Isolated from many extreme environments.</title>
        <authorList>
            <person name="Coleine C."/>
            <person name="Stajich J.E."/>
            <person name="Selbmann L."/>
        </authorList>
    </citation>
    <scope>NUCLEOTIDE SEQUENCE</scope>
    <source>
        <strain evidence="1">CCFEE 5485</strain>
    </source>
</reference>
<protein>
    <submittedName>
        <fullName evidence="1">Uncharacterized protein</fullName>
    </submittedName>
</protein>
<name>A0AAE0TN20_9PEZI</name>
<gene>
    <name evidence="1" type="ORF">LTR78_010481</name>
</gene>
<evidence type="ECO:0000313" key="2">
    <source>
        <dbReference type="Proteomes" id="UP001274830"/>
    </source>
</evidence>
<feature type="non-terminal residue" evidence="1">
    <location>
        <position position="110"/>
    </location>
</feature>
<proteinExistence type="predicted"/>
<organism evidence="1 2">
    <name type="scientific">Recurvomyces mirabilis</name>
    <dbReference type="NCBI Taxonomy" id="574656"/>
    <lineage>
        <taxon>Eukaryota</taxon>
        <taxon>Fungi</taxon>
        <taxon>Dikarya</taxon>
        <taxon>Ascomycota</taxon>
        <taxon>Pezizomycotina</taxon>
        <taxon>Dothideomycetes</taxon>
        <taxon>Dothideomycetidae</taxon>
        <taxon>Mycosphaerellales</taxon>
        <taxon>Teratosphaeriaceae</taxon>
        <taxon>Recurvomyces</taxon>
    </lineage>
</organism>
<evidence type="ECO:0000313" key="1">
    <source>
        <dbReference type="EMBL" id="KAK3669664.1"/>
    </source>
</evidence>
<comment type="caution">
    <text evidence="1">The sequence shown here is derived from an EMBL/GenBank/DDBJ whole genome shotgun (WGS) entry which is preliminary data.</text>
</comment>